<sequence length="126" mass="13722">MAHFNKDAHFLCKGEVNIGADTYIDYSGGITMGDKIAISEGVKIFTHNHKIHDGHKNWKQNPIVFSSLKIEDYVWVGAGSIILPSVTHIAEGSIIGAGAILAKNTEPYGVYTGNPAQKTTNRRILD</sequence>
<proteinExistence type="inferred from homology"/>
<dbReference type="AlphaFoldDB" id="A0A238YNS6"/>
<dbReference type="Proteomes" id="UP000198379">
    <property type="component" value="Unassembled WGS sequence"/>
</dbReference>
<keyword evidence="4" id="KW-1185">Reference proteome</keyword>
<comment type="similarity">
    <text evidence="1">Belongs to the transferase hexapeptide repeat family.</text>
</comment>
<evidence type="ECO:0000313" key="3">
    <source>
        <dbReference type="EMBL" id="SNR72079.1"/>
    </source>
</evidence>
<dbReference type="CDD" id="cd04647">
    <property type="entry name" value="LbH_MAT_like"/>
    <property type="match status" value="1"/>
</dbReference>
<dbReference type="InterPro" id="IPR051159">
    <property type="entry name" value="Hexapeptide_acetyltransf"/>
</dbReference>
<dbReference type="PANTHER" id="PTHR23416:SF23">
    <property type="entry name" value="ACETYLTRANSFERASE C18B11.09C-RELATED"/>
    <property type="match status" value="1"/>
</dbReference>
<evidence type="ECO:0000256" key="1">
    <source>
        <dbReference type="ARBA" id="ARBA00007274"/>
    </source>
</evidence>
<protein>
    <submittedName>
        <fullName evidence="3">Transferase hexapeptide (Six repeat-containing protein)</fullName>
    </submittedName>
</protein>
<name>A0A238YNS6_9FLAO</name>
<dbReference type="SUPFAM" id="SSF51161">
    <property type="entry name" value="Trimeric LpxA-like enzymes"/>
    <property type="match status" value="1"/>
</dbReference>
<dbReference type="InterPro" id="IPR011004">
    <property type="entry name" value="Trimer_LpxA-like_sf"/>
</dbReference>
<evidence type="ECO:0000313" key="4">
    <source>
        <dbReference type="Proteomes" id="UP000198379"/>
    </source>
</evidence>
<keyword evidence="2 3" id="KW-0808">Transferase</keyword>
<dbReference type="Gene3D" id="2.160.10.10">
    <property type="entry name" value="Hexapeptide repeat proteins"/>
    <property type="match status" value="1"/>
</dbReference>
<dbReference type="EMBL" id="FZNY01000002">
    <property type="protein sequence ID" value="SNR72079.1"/>
    <property type="molecule type" value="Genomic_DNA"/>
</dbReference>
<reference evidence="3 4" key="1">
    <citation type="submission" date="2017-06" db="EMBL/GenBank/DDBJ databases">
        <authorList>
            <person name="Kim H.J."/>
            <person name="Triplett B.A."/>
        </authorList>
    </citation>
    <scope>NUCLEOTIDE SEQUENCE [LARGE SCALE GENOMIC DNA]</scope>
    <source>
        <strain evidence="3 4">DSM 25597</strain>
    </source>
</reference>
<gene>
    <name evidence="3" type="ORF">SAMN06265376_102186</name>
</gene>
<organism evidence="3 4">
    <name type="scientific">Dokdonia pacifica</name>
    <dbReference type="NCBI Taxonomy" id="1627892"/>
    <lineage>
        <taxon>Bacteria</taxon>
        <taxon>Pseudomonadati</taxon>
        <taxon>Bacteroidota</taxon>
        <taxon>Flavobacteriia</taxon>
        <taxon>Flavobacteriales</taxon>
        <taxon>Flavobacteriaceae</taxon>
        <taxon>Dokdonia</taxon>
    </lineage>
</organism>
<accession>A0A238YNS6</accession>
<dbReference type="GO" id="GO:0005829">
    <property type="term" value="C:cytosol"/>
    <property type="evidence" value="ECO:0007669"/>
    <property type="project" value="TreeGrafter"/>
</dbReference>
<dbReference type="GO" id="GO:0008374">
    <property type="term" value="F:O-acyltransferase activity"/>
    <property type="evidence" value="ECO:0007669"/>
    <property type="project" value="TreeGrafter"/>
</dbReference>
<evidence type="ECO:0000256" key="2">
    <source>
        <dbReference type="ARBA" id="ARBA00022679"/>
    </source>
</evidence>
<dbReference type="PANTHER" id="PTHR23416">
    <property type="entry name" value="SIALIC ACID SYNTHASE-RELATED"/>
    <property type="match status" value="1"/>
</dbReference>